<feature type="signal peptide" evidence="2">
    <location>
        <begin position="1"/>
        <end position="20"/>
    </location>
</feature>
<name>A0A8S1B9E7_ARCPL</name>
<keyword evidence="4" id="KW-1185">Reference proteome</keyword>
<feature type="compositionally biased region" description="Gly residues" evidence="1">
    <location>
        <begin position="126"/>
        <end position="161"/>
    </location>
</feature>
<evidence type="ECO:0000313" key="3">
    <source>
        <dbReference type="EMBL" id="CAB3254429.1"/>
    </source>
</evidence>
<dbReference type="OrthoDB" id="7396215at2759"/>
<dbReference type="EMBL" id="CADEBC010000563">
    <property type="protein sequence ID" value="CAB3254429.1"/>
    <property type="molecule type" value="Genomic_DNA"/>
</dbReference>
<evidence type="ECO:0000256" key="2">
    <source>
        <dbReference type="SAM" id="SignalP"/>
    </source>
</evidence>
<organism evidence="3 4">
    <name type="scientific">Arctia plantaginis</name>
    <name type="common">Wood tiger moth</name>
    <name type="synonym">Phalaena plantaginis</name>
    <dbReference type="NCBI Taxonomy" id="874455"/>
    <lineage>
        <taxon>Eukaryota</taxon>
        <taxon>Metazoa</taxon>
        <taxon>Ecdysozoa</taxon>
        <taxon>Arthropoda</taxon>
        <taxon>Hexapoda</taxon>
        <taxon>Insecta</taxon>
        <taxon>Pterygota</taxon>
        <taxon>Neoptera</taxon>
        <taxon>Endopterygota</taxon>
        <taxon>Lepidoptera</taxon>
        <taxon>Glossata</taxon>
        <taxon>Ditrysia</taxon>
        <taxon>Noctuoidea</taxon>
        <taxon>Erebidae</taxon>
        <taxon>Arctiinae</taxon>
        <taxon>Arctia</taxon>
    </lineage>
</organism>
<comment type="caution">
    <text evidence="3">The sequence shown here is derived from an EMBL/GenBank/DDBJ whole genome shotgun (WGS) entry which is preliminary data.</text>
</comment>
<feature type="region of interest" description="Disordered" evidence="1">
    <location>
        <begin position="113"/>
        <end position="379"/>
    </location>
</feature>
<protein>
    <submittedName>
        <fullName evidence="3">Uncharacterized protein</fullName>
    </submittedName>
</protein>
<feature type="compositionally biased region" description="Polar residues" evidence="1">
    <location>
        <begin position="116"/>
        <end position="125"/>
    </location>
</feature>
<gene>
    <name evidence="3" type="ORF">APLA_LOCUS14531</name>
</gene>
<sequence>MLREIIAASVGVLLVAVLSADSDSGAYLDRVLQQYREEAVNGGERRNIEEMKATLKPGPKGCKNSKNWTTDSALRVMYLVQENKMKFRGTEEQASPMQSLLQVDNHLQADLPSAKTFMSTETPTVTGGGSERPGGSGGSVRSGGGGKGEDSGGIPGSPRGSGGRRGRPGGSGGSRGRHRRPRHSSSEYYDDYDYGSPEMPGDSGGRPSKPGRNGGSSSEYYDDDYDYGSPERPGGSGGRPKRSVSSGGSPGKPGKPGGSGGSPLKSSKLGDASSEYYDDYDYSSPGRPGGSGGRPRKLGRPGGSGGSPGRPGHTGGSRSRPWRPLRPGGSDNRPKKPAGDSSFEYYDDYDYSSPEKPGSGSRPRRPGRAGPDKLPRQRW</sequence>
<feature type="compositionally biased region" description="Low complexity" evidence="1">
    <location>
        <begin position="262"/>
        <end position="275"/>
    </location>
</feature>
<feature type="compositionally biased region" description="Gly residues" evidence="1">
    <location>
        <begin position="248"/>
        <end position="261"/>
    </location>
</feature>
<dbReference type="AlphaFoldDB" id="A0A8S1B9E7"/>
<reference evidence="3 4" key="1">
    <citation type="submission" date="2020-04" db="EMBL/GenBank/DDBJ databases">
        <authorList>
            <person name="Wallbank WR R."/>
            <person name="Pardo Diaz C."/>
            <person name="Kozak K."/>
            <person name="Martin S."/>
            <person name="Jiggins C."/>
            <person name="Moest M."/>
            <person name="Warren A I."/>
            <person name="Byers J.R.P. K."/>
            <person name="Montejo-Kovacevich G."/>
            <person name="Yen C E."/>
        </authorList>
    </citation>
    <scope>NUCLEOTIDE SEQUENCE [LARGE SCALE GENOMIC DNA]</scope>
</reference>
<feature type="chain" id="PRO_5035937773" evidence="2">
    <location>
        <begin position="21"/>
        <end position="379"/>
    </location>
</feature>
<keyword evidence="2" id="KW-0732">Signal</keyword>
<accession>A0A8S1B9E7</accession>
<evidence type="ECO:0000313" key="4">
    <source>
        <dbReference type="Proteomes" id="UP000494106"/>
    </source>
</evidence>
<feature type="compositionally biased region" description="Basic and acidic residues" evidence="1">
    <location>
        <begin position="370"/>
        <end position="379"/>
    </location>
</feature>
<proteinExistence type="predicted"/>
<dbReference type="Proteomes" id="UP000494106">
    <property type="component" value="Unassembled WGS sequence"/>
</dbReference>
<evidence type="ECO:0000256" key="1">
    <source>
        <dbReference type="SAM" id="MobiDB-lite"/>
    </source>
</evidence>
<feature type="compositionally biased region" description="Gly residues" evidence="1">
    <location>
        <begin position="300"/>
        <end position="315"/>
    </location>
</feature>
<feature type="compositionally biased region" description="Low complexity" evidence="1">
    <location>
        <begin position="351"/>
        <end position="361"/>
    </location>
</feature>